<reference evidence="2" key="1">
    <citation type="journal article" date="2020" name="Nat. Commun.">
        <title>Large-scale genome sequencing of mycorrhizal fungi provides insights into the early evolution of symbiotic traits.</title>
        <authorList>
            <person name="Miyauchi S."/>
            <person name="Kiss E."/>
            <person name="Kuo A."/>
            <person name="Drula E."/>
            <person name="Kohler A."/>
            <person name="Sanchez-Garcia M."/>
            <person name="Morin E."/>
            <person name="Andreopoulos B."/>
            <person name="Barry K.W."/>
            <person name="Bonito G."/>
            <person name="Buee M."/>
            <person name="Carver A."/>
            <person name="Chen C."/>
            <person name="Cichocki N."/>
            <person name="Clum A."/>
            <person name="Culley D."/>
            <person name="Crous P.W."/>
            <person name="Fauchery L."/>
            <person name="Girlanda M."/>
            <person name="Hayes R.D."/>
            <person name="Keri Z."/>
            <person name="LaButti K."/>
            <person name="Lipzen A."/>
            <person name="Lombard V."/>
            <person name="Magnuson J."/>
            <person name="Maillard F."/>
            <person name="Murat C."/>
            <person name="Nolan M."/>
            <person name="Ohm R.A."/>
            <person name="Pangilinan J."/>
            <person name="Pereira M.F."/>
            <person name="Perotto S."/>
            <person name="Peter M."/>
            <person name="Pfister S."/>
            <person name="Riley R."/>
            <person name="Sitrit Y."/>
            <person name="Stielow J.B."/>
            <person name="Szollosi G."/>
            <person name="Zifcakova L."/>
            <person name="Stursova M."/>
            <person name="Spatafora J.W."/>
            <person name="Tedersoo L."/>
            <person name="Vaario L.M."/>
            <person name="Yamada A."/>
            <person name="Yan M."/>
            <person name="Wang P."/>
            <person name="Xu J."/>
            <person name="Bruns T."/>
            <person name="Baldrian P."/>
            <person name="Vilgalys R."/>
            <person name="Dunand C."/>
            <person name="Henrissat B."/>
            <person name="Grigoriev I.V."/>
            <person name="Hibbett D."/>
            <person name="Nagy L.G."/>
            <person name="Martin F.M."/>
        </authorList>
    </citation>
    <scope>NUCLEOTIDE SEQUENCE</scope>
    <source>
        <strain evidence="2">UP504</strain>
    </source>
</reference>
<dbReference type="AlphaFoldDB" id="A0A9P6DMS7"/>
<dbReference type="PANTHER" id="PTHR12480:SF21">
    <property type="entry name" value="JMJC DOMAIN-CONTAINING PROTEIN 8"/>
    <property type="match status" value="1"/>
</dbReference>
<organism evidence="2 3">
    <name type="scientific">Hydnum rufescens UP504</name>
    <dbReference type="NCBI Taxonomy" id="1448309"/>
    <lineage>
        <taxon>Eukaryota</taxon>
        <taxon>Fungi</taxon>
        <taxon>Dikarya</taxon>
        <taxon>Basidiomycota</taxon>
        <taxon>Agaricomycotina</taxon>
        <taxon>Agaricomycetes</taxon>
        <taxon>Cantharellales</taxon>
        <taxon>Hydnaceae</taxon>
        <taxon>Hydnum</taxon>
    </lineage>
</organism>
<dbReference type="Pfam" id="PF13621">
    <property type="entry name" value="Cupin_8"/>
    <property type="match status" value="1"/>
</dbReference>
<keyword evidence="3" id="KW-1185">Reference proteome</keyword>
<dbReference type="GO" id="GO:0005634">
    <property type="term" value="C:nucleus"/>
    <property type="evidence" value="ECO:0007669"/>
    <property type="project" value="TreeGrafter"/>
</dbReference>
<dbReference type="GO" id="GO:0000987">
    <property type="term" value="F:cis-regulatory region sequence-specific DNA binding"/>
    <property type="evidence" value="ECO:0007669"/>
    <property type="project" value="TreeGrafter"/>
</dbReference>
<dbReference type="OrthoDB" id="424465at2759"/>
<accession>A0A9P6DMS7</accession>
<dbReference type="Gene3D" id="2.60.120.650">
    <property type="entry name" value="Cupin"/>
    <property type="match status" value="1"/>
</dbReference>
<dbReference type="EMBL" id="MU129062">
    <property type="protein sequence ID" value="KAF9508266.1"/>
    <property type="molecule type" value="Genomic_DNA"/>
</dbReference>
<dbReference type="SMART" id="SM00558">
    <property type="entry name" value="JmjC"/>
    <property type="match status" value="1"/>
</dbReference>
<comment type="caution">
    <text evidence="2">The sequence shown here is derived from an EMBL/GenBank/DDBJ whole genome shotgun (WGS) entry which is preliminary data.</text>
</comment>
<dbReference type="InterPro" id="IPR041667">
    <property type="entry name" value="Cupin_8"/>
</dbReference>
<feature type="domain" description="JmjC" evidence="1">
    <location>
        <begin position="244"/>
        <end position="414"/>
    </location>
</feature>
<evidence type="ECO:0000313" key="3">
    <source>
        <dbReference type="Proteomes" id="UP000886523"/>
    </source>
</evidence>
<dbReference type="PANTHER" id="PTHR12480">
    <property type="entry name" value="ARGININE DEMETHYLASE AND LYSYL-HYDROXYLASE JMJD"/>
    <property type="match status" value="1"/>
</dbReference>
<dbReference type="InterPro" id="IPR050910">
    <property type="entry name" value="JMJD6_ArgDemeth/LysHydrox"/>
</dbReference>
<evidence type="ECO:0000259" key="1">
    <source>
        <dbReference type="PROSITE" id="PS51184"/>
    </source>
</evidence>
<dbReference type="InterPro" id="IPR003347">
    <property type="entry name" value="JmjC_dom"/>
</dbReference>
<dbReference type="PROSITE" id="PS51184">
    <property type="entry name" value="JMJC"/>
    <property type="match status" value="1"/>
</dbReference>
<dbReference type="InterPro" id="IPR036047">
    <property type="entry name" value="F-box-like_dom_sf"/>
</dbReference>
<evidence type="ECO:0000313" key="2">
    <source>
        <dbReference type="EMBL" id="KAF9508266.1"/>
    </source>
</evidence>
<gene>
    <name evidence="2" type="ORF">BS47DRAFT_1332819</name>
</gene>
<dbReference type="Gene3D" id="1.20.1280.50">
    <property type="match status" value="1"/>
</dbReference>
<dbReference type="SUPFAM" id="SSF51197">
    <property type="entry name" value="Clavaminate synthase-like"/>
    <property type="match status" value="1"/>
</dbReference>
<dbReference type="Proteomes" id="UP000886523">
    <property type="component" value="Unassembled WGS sequence"/>
</dbReference>
<name>A0A9P6DMS7_9AGAM</name>
<dbReference type="SUPFAM" id="SSF81383">
    <property type="entry name" value="F-box domain"/>
    <property type="match status" value="1"/>
</dbReference>
<sequence length="510" mass="57050">MHTAEESSCRHPLGVLPRGNLLYSRHSHTDCRKPGLGSLQCLDDTVLFEILALLDPRTLLTLAGCSRALFAFSSRHEPLWKGIYLSQARGLLPCWYGNWRKTYIVQFLGVTTVGITDSIQALGLFSDVLFQPYLCSRVDVRQYFLPSRRRPRSNIPRVGALDLEYDAYLRSYAEASLPVIITGALSSWLACSLWTPALLREKYSEQLFRAEALDCTLETYLKYAENCDEDDSPLYLFDSRFVEKTGGAMGTQYSVPSFFHEDLFGLMQDQRPDYRWLIIGPARSGSTFHKDPNHTSAWNAVVSGRKGWVLFPPDVIPPGVYVTPDEAEVTSPLAVSEWFLSYFDEAWQTYGPNAREPSLRGKMKVGICEAGEVIYVPSGWWHLVVNLDFSIAVTQNYVSTSEIGKVLAFMRDRPDQVSGFKKQSSLPQTELHPLEAPPASIPLFDQFCQALKEGAPDALQKGLMELPQAKSVNHQPSQSFWAAVKAKSATPNSSGAPEVGAFSFDFEIDE</sequence>
<proteinExistence type="predicted"/>
<protein>
    <recommendedName>
        <fullName evidence="1">JmjC domain-containing protein</fullName>
    </recommendedName>
</protein>